<keyword evidence="1" id="KW-1133">Transmembrane helix</keyword>
<keyword evidence="3" id="KW-1185">Reference proteome</keyword>
<evidence type="ECO:0000313" key="2">
    <source>
        <dbReference type="EMBL" id="TWP29450.1"/>
    </source>
</evidence>
<dbReference type="AlphaFoldDB" id="A0A563DH09"/>
<gene>
    <name evidence="2" type="ORF">ETU09_03120</name>
</gene>
<proteinExistence type="predicted"/>
<evidence type="ECO:0000256" key="1">
    <source>
        <dbReference type="SAM" id="Phobius"/>
    </source>
</evidence>
<reference evidence="2 3" key="1">
    <citation type="submission" date="2019-02" db="EMBL/GenBank/DDBJ databases">
        <title>Apibacter muscae sp. nov.: a novel member of the house fly microbiota.</title>
        <authorList>
            <person name="Park R."/>
        </authorList>
    </citation>
    <scope>NUCLEOTIDE SEQUENCE [LARGE SCALE GENOMIC DNA]</scope>
    <source>
        <strain evidence="2 3">AL1</strain>
    </source>
</reference>
<feature type="transmembrane region" description="Helical" evidence="1">
    <location>
        <begin position="34"/>
        <end position="55"/>
    </location>
</feature>
<dbReference type="RefSeq" id="WP_146291849.1">
    <property type="nucleotide sequence ID" value="NZ_SELH01000014.1"/>
</dbReference>
<protein>
    <submittedName>
        <fullName evidence="2">Uncharacterized protein</fullName>
    </submittedName>
</protein>
<organism evidence="2 3">
    <name type="scientific">Apibacter muscae</name>
    <dbReference type="NCBI Taxonomy" id="2509004"/>
    <lineage>
        <taxon>Bacteria</taxon>
        <taxon>Pseudomonadati</taxon>
        <taxon>Bacteroidota</taxon>
        <taxon>Flavobacteriia</taxon>
        <taxon>Flavobacteriales</taxon>
        <taxon>Weeksellaceae</taxon>
        <taxon>Apibacter</taxon>
    </lineage>
</organism>
<dbReference type="EMBL" id="SELH01000014">
    <property type="protein sequence ID" value="TWP29450.1"/>
    <property type="molecule type" value="Genomic_DNA"/>
</dbReference>
<name>A0A563DH09_9FLAO</name>
<dbReference type="OrthoDB" id="758741at2"/>
<sequence length="213" mass="24135">MSFKNFLKKTIQYLLGFFFFLETIFFLDTKPESFLSGIISLVCALVILPITRNFLEKILNFNFGKGIKYSLPFIGFIFPPLFCVSTIKNDDHLNNYSNSKIFKDSINTNVNNFISQTSINSAYNDKKNDEVQASNLLTSASTKNSSYKKVNRSTAKVKKSYAFSKKINKSSKNKVQNGLPNRNFSSGFCGHANKSGGFCKRRVKGGGYCWQHR</sequence>
<keyword evidence="1" id="KW-0812">Transmembrane</keyword>
<dbReference type="Proteomes" id="UP000319499">
    <property type="component" value="Unassembled WGS sequence"/>
</dbReference>
<keyword evidence="1" id="KW-0472">Membrane</keyword>
<feature type="transmembrane region" description="Helical" evidence="1">
    <location>
        <begin position="12"/>
        <end position="28"/>
    </location>
</feature>
<evidence type="ECO:0000313" key="3">
    <source>
        <dbReference type="Proteomes" id="UP000319499"/>
    </source>
</evidence>
<accession>A0A563DH09</accession>
<comment type="caution">
    <text evidence="2">The sequence shown here is derived from an EMBL/GenBank/DDBJ whole genome shotgun (WGS) entry which is preliminary data.</text>
</comment>